<dbReference type="AlphaFoldDB" id="A0A0K9XKY5"/>
<protein>
    <submittedName>
        <fullName evidence="4">Inter-alpha-trypsin inhibitor heavy chain H5</fullName>
    </submittedName>
</protein>
<dbReference type="InterPro" id="IPR036465">
    <property type="entry name" value="vWFA_dom_sf"/>
</dbReference>
<organism evidence="4 5">
    <name type="scientific">Streptomyces caatingaensis</name>
    <dbReference type="NCBI Taxonomy" id="1678637"/>
    <lineage>
        <taxon>Bacteria</taxon>
        <taxon>Bacillati</taxon>
        <taxon>Actinomycetota</taxon>
        <taxon>Actinomycetes</taxon>
        <taxon>Kitasatosporales</taxon>
        <taxon>Streptomycetaceae</taxon>
        <taxon>Streptomyces</taxon>
    </lineage>
</organism>
<feature type="domain" description="VWFA" evidence="3">
    <location>
        <begin position="37"/>
        <end position="226"/>
    </location>
</feature>
<evidence type="ECO:0000256" key="1">
    <source>
        <dbReference type="SAM" id="Phobius"/>
    </source>
</evidence>
<dbReference type="OrthoDB" id="4318225at2"/>
<dbReference type="SUPFAM" id="SSF53300">
    <property type="entry name" value="vWA-like"/>
    <property type="match status" value="1"/>
</dbReference>
<keyword evidence="5" id="KW-1185">Reference proteome</keyword>
<keyword evidence="1" id="KW-0472">Membrane</keyword>
<evidence type="ECO:0000256" key="2">
    <source>
        <dbReference type="SAM" id="SignalP"/>
    </source>
</evidence>
<dbReference type="RefSeq" id="WP_049714480.1">
    <property type="nucleotide sequence ID" value="NZ_LFXA01000002.1"/>
</dbReference>
<dbReference type="Gene3D" id="3.40.50.410">
    <property type="entry name" value="von Willebrand factor, type A domain"/>
    <property type="match status" value="1"/>
</dbReference>
<dbReference type="STRING" id="1678637.AC230_03880"/>
<dbReference type="PATRIC" id="fig|1678637.3.peg.852"/>
<feature type="transmembrane region" description="Helical" evidence="1">
    <location>
        <begin position="388"/>
        <end position="409"/>
    </location>
</feature>
<keyword evidence="1" id="KW-1133">Transmembrane helix</keyword>
<dbReference type="InterPro" id="IPR002035">
    <property type="entry name" value="VWF_A"/>
</dbReference>
<dbReference type="PROSITE" id="PS50234">
    <property type="entry name" value="VWFA"/>
    <property type="match status" value="1"/>
</dbReference>
<dbReference type="EMBL" id="LFXA01000002">
    <property type="protein sequence ID" value="KNB53751.1"/>
    <property type="molecule type" value="Genomic_DNA"/>
</dbReference>
<dbReference type="InterPro" id="IPR051266">
    <property type="entry name" value="CLCR"/>
</dbReference>
<accession>A0A0K9XKY5</accession>
<keyword evidence="2" id="KW-0732">Signal</keyword>
<dbReference type="PANTHER" id="PTHR10579">
    <property type="entry name" value="CALCIUM-ACTIVATED CHLORIDE CHANNEL REGULATOR"/>
    <property type="match status" value="1"/>
</dbReference>
<feature type="chain" id="PRO_5005532718" evidence="2">
    <location>
        <begin position="28"/>
        <end position="420"/>
    </location>
</feature>
<proteinExistence type="predicted"/>
<dbReference type="PANTHER" id="PTHR10579:SF43">
    <property type="entry name" value="ZINC FINGER (C3HC4-TYPE RING FINGER) FAMILY PROTEIN"/>
    <property type="match status" value="1"/>
</dbReference>
<dbReference type="Proteomes" id="UP000037288">
    <property type="component" value="Unassembled WGS sequence"/>
</dbReference>
<feature type="signal peptide" evidence="2">
    <location>
        <begin position="1"/>
        <end position="27"/>
    </location>
</feature>
<evidence type="ECO:0000259" key="3">
    <source>
        <dbReference type="PROSITE" id="PS50234"/>
    </source>
</evidence>
<gene>
    <name evidence="4" type="ORF">AC230_03880</name>
</gene>
<dbReference type="Pfam" id="PF13519">
    <property type="entry name" value="VWA_2"/>
    <property type="match status" value="1"/>
</dbReference>
<evidence type="ECO:0000313" key="4">
    <source>
        <dbReference type="EMBL" id="KNB53751.1"/>
    </source>
</evidence>
<keyword evidence="1" id="KW-0812">Transmembrane</keyword>
<evidence type="ECO:0000313" key="5">
    <source>
        <dbReference type="Proteomes" id="UP000037288"/>
    </source>
</evidence>
<reference evidence="5" key="1">
    <citation type="submission" date="2015-07" db="EMBL/GenBank/DDBJ databases">
        <title>Draft genome sequence of Streptomyces sp. CMAA 1322, a bacterium isolated from Caatinga biome, from dry forest semiarid of Brazil.</title>
        <authorList>
            <person name="Santos S.N."/>
            <person name="Gacesa R."/>
            <person name="Taketani R.G."/>
            <person name="Long P.F."/>
            <person name="Melo I.S."/>
        </authorList>
    </citation>
    <scope>NUCLEOTIDE SEQUENCE [LARGE SCALE GENOMIC DNA]</scope>
    <source>
        <strain evidence="5">CMAA 1322</strain>
    </source>
</reference>
<name>A0A0K9XKY5_9ACTN</name>
<dbReference type="SMART" id="SM00327">
    <property type="entry name" value="VWA"/>
    <property type="match status" value="1"/>
</dbReference>
<sequence length="420" mass="44339">MIITRRLAAGACALLAALAGGAGPAQAADGPSKDSPKVELVLDVSGSMRARDIDGQSRMAAAQQAFNEVIDAVPQGVRLGIRTLGAHYPGDDKAIGCRDSKQEYPVGQVDRTEAKAAVAALRPTGWTPIGYALRGADQDLGTDGGTRRIVLITDGEDSCGRPDPCDVARELAAKGTHLTIDTLGLAHDDKTREQLSCIAEATGGTYTTVRHTKELSGRIKQLVRRSDTPVDEAPKPAKGANECATAPEIGAGVWTDRATFGEHRWYRVKVRPGQELRAAASVAADRQVDRDYGVLVRAVGENGQELVRGSDAGSGRTDVMASGLRYPVGKARKGDDRDARSVCLEVSSSFSAPANVKRDPGLPVELAVDLADAPDKPSDLAAFGLGRGWVLLAVLGVTGLVAGLLWGWLARWRVAVRREN</sequence>
<comment type="caution">
    <text evidence="4">The sequence shown here is derived from an EMBL/GenBank/DDBJ whole genome shotgun (WGS) entry which is preliminary data.</text>
</comment>